<feature type="compositionally biased region" description="Basic residues" evidence="3">
    <location>
        <begin position="106"/>
        <end position="118"/>
    </location>
</feature>
<gene>
    <name evidence="5" type="ORF">CYMTET_15134</name>
</gene>
<keyword evidence="2" id="KW-0862">Zinc</keyword>
<dbReference type="SMART" id="SM00248">
    <property type="entry name" value="ANK"/>
    <property type="match status" value="1"/>
</dbReference>
<keyword evidence="2" id="KW-0479">Metal-binding</keyword>
<organism evidence="5 6">
    <name type="scientific">Cymbomonas tetramitiformis</name>
    <dbReference type="NCBI Taxonomy" id="36881"/>
    <lineage>
        <taxon>Eukaryota</taxon>
        <taxon>Viridiplantae</taxon>
        <taxon>Chlorophyta</taxon>
        <taxon>Pyramimonadophyceae</taxon>
        <taxon>Pyramimonadales</taxon>
        <taxon>Pyramimonadaceae</taxon>
        <taxon>Cymbomonas</taxon>
    </lineage>
</organism>
<dbReference type="PROSITE" id="PS50297">
    <property type="entry name" value="ANK_REP_REGION"/>
    <property type="match status" value="1"/>
</dbReference>
<feature type="compositionally biased region" description="Low complexity" evidence="3">
    <location>
        <begin position="296"/>
        <end position="307"/>
    </location>
</feature>
<dbReference type="InterPro" id="IPR036770">
    <property type="entry name" value="Ankyrin_rpt-contain_sf"/>
</dbReference>
<feature type="domain" description="RING-type" evidence="4">
    <location>
        <begin position="366"/>
        <end position="406"/>
    </location>
</feature>
<evidence type="ECO:0000256" key="1">
    <source>
        <dbReference type="PROSITE-ProRule" id="PRU00023"/>
    </source>
</evidence>
<dbReference type="PANTHER" id="PTHR22996">
    <property type="entry name" value="MAHOGUNIN"/>
    <property type="match status" value="1"/>
</dbReference>
<protein>
    <recommendedName>
        <fullName evidence="4">RING-type domain-containing protein</fullName>
    </recommendedName>
</protein>
<proteinExistence type="predicted"/>
<dbReference type="PROSITE" id="PS50089">
    <property type="entry name" value="ZF_RING_2"/>
    <property type="match status" value="1"/>
</dbReference>
<accession>A0AAE0GF40</accession>
<dbReference type="GO" id="GO:0016567">
    <property type="term" value="P:protein ubiquitination"/>
    <property type="evidence" value="ECO:0007669"/>
    <property type="project" value="TreeGrafter"/>
</dbReference>
<sequence>MLHVIDGRQLATARAVYDVMGNTPAEGATPLFHAASKGHTGVAAKLVELGADIHAATARNQTPLCVAASAEVAGILREGMDTQLRQMADAAAAALLAEEEAESRAKQGRRGRKGKVKVKGAEVAAQPSAGALSARDGGASTPGTAAQASTSGGGATEALCGLSETACLETKSALGAVPADTAEVADVRAAQREKKRLKEKQRKERQNQAKLGEARDAVRAHVEDKGGGGGSGALEDAVEQLRRMLRRQASTDEREEELEGLLAAGAAKLEEVQQAERAAAKSRTLEAFEENMMPCAGARSGDAAGSSVQRGGLGLSAGPPTQGRPSAQPSGKDMGGLAREDEGVLRGPSSSSSLAATDVEGNLTVCVVCCDRRKDTLFLPCKHMCTCAECTVQLAQSKVFLCPVCRVAVKDYVAGIFL</sequence>
<dbReference type="Pfam" id="PF00023">
    <property type="entry name" value="Ank"/>
    <property type="match status" value="1"/>
</dbReference>
<keyword evidence="2" id="KW-0863">Zinc-finger</keyword>
<evidence type="ECO:0000313" key="5">
    <source>
        <dbReference type="EMBL" id="KAK3276822.1"/>
    </source>
</evidence>
<keyword evidence="6" id="KW-1185">Reference proteome</keyword>
<dbReference type="GO" id="GO:0061630">
    <property type="term" value="F:ubiquitin protein ligase activity"/>
    <property type="evidence" value="ECO:0007669"/>
    <property type="project" value="UniProtKB-EC"/>
</dbReference>
<dbReference type="AlphaFoldDB" id="A0AAE0GF40"/>
<dbReference type="Gene3D" id="1.25.40.20">
    <property type="entry name" value="Ankyrin repeat-containing domain"/>
    <property type="match status" value="1"/>
</dbReference>
<reference evidence="5 6" key="1">
    <citation type="journal article" date="2015" name="Genome Biol. Evol.">
        <title>Comparative Genomics of a Bacterivorous Green Alga Reveals Evolutionary Causalities and Consequences of Phago-Mixotrophic Mode of Nutrition.</title>
        <authorList>
            <person name="Burns J.A."/>
            <person name="Paasch A."/>
            <person name="Narechania A."/>
            <person name="Kim E."/>
        </authorList>
    </citation>
    <scope>NUCLEOTIDE SEQUENCE [LARGE SCALE GENOMIC DNA]</scope>
    <source>
        <strain evidence="5 6">PLY_AMNH</strain>
    </source>
</reference>
<keyword evidence="1" id="KW-0040">ANK repeat</keyword>
<feature type="region of interest" description="Disordered" evidence="3">
    <location>
        <begin position="102"/>
        <end position="155"/>
    </location>
</feature>
<feature type="repeat" description="ANK" evidence="1">
    <location>
        <begin position="26"/>
        <end position="58"/>
    </location>
</feature>
<dbReference type="SUPFAM" id="SSF57850">
    <property type="entry name" value="RING/U-box"/>
    <property type="match status" value="1"/>
</dbReference>
<feature type="region of interest" description="Disordered" evidence="3">
    <location>
        <begin position="296"/>
        <end position="352"/>
    </location>
</feature>
<evidence type="ECO:0000259" key="4">
    <source>
        <dbReference type="PROSITE" id="PS50089"/>
    </source>
</evidence>
<dbReference type="EMBL" id="LGRX02006372">
    <property type="protein sequence ID" value="KAK3276822.1"/>
    <property type="molecule type" value="Genomic_DNA"/>
</dbReference>
<evidence type="ECO:0000256" key="3">
    <source>
        <dbReference type="SAM" id="MobiDB-lite"/>
    </source>
</evidence>
<evidence type="ECO:0000313" key="6">
    <source>
        <dbReference type="Proteomes" id="UP001190700"/>
    </source>
</evidence>
<evidence type="ECO:0000256" key="2">
    <source>
        <dbReference type="PROSITE-ProRule" id="PRU00175"/>
    </source>
</evidence>
<dbReference type="PROSITE" id="PS50088">
    <property type="entry name" value="ANK_REPEAT"/>
    <property type="match status" value="1"/>
</dbReference>
<comment type="caution">
    <text evidence="5">The sequence shown here is derived from an EMBL/GenBank/DDBJ whole genome shotgun (WGS) entry which is preliminary data.</text>
</comment>
<dbReference type="InterPro" id="IPR002110">
    <property type="entry name" value="Ankyrin_rpt"/>
</dbReference>
<feature type="region of interest" description="Disordered" evidence="3">
    <location>
        <begin position="192"/>
        <end position="216"/>
    </location>
</feature>
<dbReference type="Pfam" id="PF13920">
    <property type="entry name" value="zf-C3HC4_3"/>
    <property type="match status" value="1"/>
</dbReference>
<dbReference type="Proteomes" id="UP001190700">
    <property type="component" value="Unassembled WGS sequence"/>
</dbReference>
<dbReference type="InterPro" id="IPR045194">
    <property type="entry name" value="MGRN1/RNF157-like"/>
</dbReference>
<dbReference type="InterPro" id="IPR013083">
    <property type="entry name" value="Znf_RING/FYVE/PHD"/>
</dbReference>
<dbReference type="InterPro" id="IPR001841">
    <property type="entry name" value="Znf_RING"/>
</dbReference>
<dbReference type="SUPFAM" id="SSF48403">
    <property type="entry name" value="Ankyrin repeat"/>
    <property type="match status" value="1"/>
</dbReference>
<feature type="compositionally biased region" description="Low complexity" evidence="3">
    <location>
        <begin position="137"/>
        <end position="150"/>
    </location>
</feature>
<name>A0AAE0GF40_9CHLO</name>
<dbReference type="GO" id="GO:0008270">
    <property type="term" value="F:zinc ion binding"/>
    <property type="evidence" value="ECO:0007669"/>
    <property type="project" value="UniProtKB-KW"/>
</dbReference>
<dbReference type="Gene3D" id="3.30.40.10">
    <property type="entry name" value="Zinc/RING finger domain, C3HC4 (zinc finger)"/>
    <property type="match status" value="1"/>
</dbReference>
<feature type="compositionally biased region" description="Basic and acidic residues" evidence="3">
    <location>
        <begin position="201"/>
        <end position="216"/>
    </location>
</feature>
<dbReference type="PANTHER" id="PTHR22996:SF0">
    <property type="entry name" value="RE60872P-RELATED"/>
    <property type="match status" value="1"/>
</dbReference>